<dbReference type="InterPro" id="IPR021031">
    <property type="entry name" value="Hyphal-reg_cell_wall_N"/>
</dbReference>
<dbReference type="InParanoid" id="A3LZP2"/>
<evidence type="ECO:0000259" key="7">
    <source>
        <dbReference type="Pfam" id="PF11765"/>
    </source>
</evidence>
<dbReference type="InterPro" id="IPR033504">
    <property type="entry name" value="ALS"/>
</dbReference>
<feature type="signal peptide" evidence="6">
    <location>
        <begin position="1"/>
        <end position="19"/>
    </location>
</feature>
<dbReference type="GO" id="GO:0007155">
    <property type="term" value="P:cell adhesion"/>
    <property type="evidence" value="ECO:0007669"/>
    <property type="project" value="InterPro"/>
</dbReference>
<dbReference type="STRING" id="322104.A3LZP2"/>
<dbReference type="PANTHER" id="PTHR33793">
    <property type="entry name" value="ALPHA-AGGLUTININ"/>
    <property type="match status" value="1"/>
</dbReference>
<dbReference type="InterPro" id="IPR008440">
    <property type="entry name" value="Agglutinin-like_ALS_rpt"/>
</dbReference>
<name>A3LZP2_PICST</name>
<feature type="chain" id="PRO_5002655915" description="Hyphally-regulated cell wall protein N-terminal domain-containing protein" evidence="6">
    <location>
        <begin position="20"/>
        <end position="555"/>
    </location>
</feature>
<dbReference type="eggNOG" id="ENOG502SBIP">
    <property type="taxonomic scope" value="Eukaryota"/>
</dbReference>
<dbReference type="RefSeq" id="XP_001386404.2">
    <property type="nucleotide sequence ID" value="XM_001386367.1"/>
</dbReference>
<evidence type="ECO:0000256" key="4">
    <source>
        <dbReference type="ARBA" id="ARBA00022729"/>
    </source>
</evidence>
<proteinExistence type="predicted"/>
<dbReference type="KEGG" id="pic:PICST_91284"/>
<dbReference type="AlphaFoldDB" id="A3LZP2"/>
<accession>A3LZP2</accession>
<gene>
    <name evidence="8" type="ORF">PICST_91284</name>
</gene>
<dbReference type="EMBL" id="CP000502">
    <property type="protein sequence ID" value="ABN68375.2"/>
    <property type="molecule type" value="Genomic_DNA"/>
</dbReference>
<evidence type="ECO:0000256" key="6">
    <source>
        <dbReference type="SAM" id="SignalP"/>
    </source>
</evidence>
<evidence type="ECO:0000313" key="8">
    <source>
        <dbReference type="EMBL" id="ABN68375.2"/>
    </source>
</evidence>
<evidence type="ECO:0000256" key="2">
    <source>
        <dbReference type="ARBA" id="ARBA00022512"/>
    </source>
</evidence>
<dbReference type="OrthoDB" id="4022214at2759"/>
<sequence length="555" mass="58148">MLFRYSLLAITTLLAAVKAVTITEDTIDRGILNVDLGTTTIEDGVYWSIIDNAVTAFLGDINVGTGSGFYITGISSLISLQVTLLSPIGNINNDGIIAFNAVQSLLAPTYNLLGLSFTNNGEMYLGADGSVGLPLFSILTPDWNNNGLLVFYLKTRTTGPVSLGTPLGTINNNGQICLYNELYTQTTNIAGTGCITAIDDSSIFLSNTVLNIDSNQWFYLQDPQSSLRATAISVPKTYNVAGFGNGNKIGLDIPLVNLPPLLDAWDYDTTTGILTLRGAGLLSQNFNIGLGYDPSLFSITTDDDLGLLSVLFGAVSYAGPPPNPAPAVCQPCKQLPPAPGTSATESTTTIVTTNSDGSVCTEIDDVIISTDASGSWFTSTSTITSECATNPETTITSTWTGSFTTTVTQTDTPGGTDTVIVEVPTNSQTTLTSTWTGTFTTTVTVTDTQGGTDTVIVEVPSTANSQTTITSTWTGTFTTTETFTDTPGGTDTVVVEVPSTANSQTTITSTWTGTFTTTETFTDTPGGTDTVVVEVPSTANSQTTITSTWTGTFTT</sequence>
<evidence type="ECO:0000256" key="3">
    <source>
        <dbReference type="ARBA" id="ARBA00022525"/>
    </source>
</evidence>
<evidence type="ECO:0000313" key="9">
    <source>
        <dbReference type="Proteomes" id="UP000002258"/>
    </source>
</evidence>
<keyword evidence="9" id="KW-1185">Reference proteome</keyword>
<feature type="non-terminal residue" evidence="8">
    <location>
        <position position="555"/>
    </location>
</feature>
<reference evidence="8 9" key="1">
    <citation type="journal article" date="2007" name="Nat. Biotechnol.">
        <title>Genome sequence of the lignocellulose-bioconverting and xylose-fermenting yeast Pichia stipitis.</title>
        <authorList>
            <person name="Jeffries T.W."/>
            <person name="Grigoriev I.V."/>
            <person name="Grimwood J."/>
            <person name="Laplaza J.M."/>
            <person name="Aerts A."/>
            <person name="Salamov A."/>
            <person name="Schmutz J."/>
            <person name="Lindquist E."/>
            <person name="Dehal P."/>
            <person name="Shapiro H."/>
            <person name="Jin Y.S."/>
            <person name="Passoth V."/>
            <person name="Richardson P.M."/>
        </authorList>
    </citation>
    <scope>NUCLEOTIDE SEQUENCE [LARGE SCALE GENOMIC DNA]</scope>
    <source>
        <strain evidence="9">ATCC 58785 / CBS 6054 / NBRC 10063 / NRRL Y-11545</strain>
    </source>
</reference>
<dbReference type="GeneID" id="4841025"/>
<dbReference type="HOGENOM" id="CLU_006199_3_1_1"/>
<dbReference type="Pfam" id="PF11765">
    <property type="entry name" value="Hyphal_reg_CWP"/>
    <property type="match status" value="1"/>
</dbReference>
<dbReference type="Pfam" id="PF05792">
    <property type="entry name" value="Candida_ALS"/>
    <property type="match status" value="4"/>
</dbReference>
<evidence type="ECO:0000256" key="5">
    <source>
        <dbReference type="ARBA" id="ARBA00023180"/>
    </source>
</evidence>
<dbReference type="PANTHER" id="PTHR33793:SF2">
    <property type="entry name" value="AGGLUTININ-LIKE PROTEIN 6"/>
    <property type="match status" value="1"/>
</dbReference>
<keyword evidence="4 6" id="KW-0732">Signal</keyword>
<protein>
    <recommendedName>
        <fullName evidence="7">Hyphally-regulated cell wall protein N-terminal domain-containing protein</fullName>
    </recommendedName>
</protein>
<dbReference type="GO" id="GO:0009277">
    <property type="term" value="C:fungal-type cell wall"/>
    <property type="evidence" value="ECO:0007669"/>
    <property type="project" value="UniProtKB-ARBA"/>
</dbReference>
<keyword evidence="3" id="KW-0964">Secreted</keyword>
<organism evidence="8 9">
    <name type="scientific">Scheffersomyces stipitis (strain ATCC 58785 / CBS 6054 / NBRC 10063 / NRRL Y-11545)</name>
    <name type="common">Yeast</name>
    <name type="synonym">Pichia stipitis</name>
    <dbReference type="NCBI Taxonomy" id="322104"/>
    <lineage>
        <taxon>Eukaryota</taxon>
        <taxon>Fungi</taxon>
        <taxon>Dikarya</taxon>
        <taxon>Ascomycota</taxon>
        <taxon>Saccharomycotina</taxon>
        <taxon>Pichiomycetes</taxon>
        <taxon>Debaryomycetaceae</taxon>
        <taxon>Scheffersomyces</taxon>
    </lineage>
</organism>
<evidence type="ECO:0000256" key="1">
    <source>
        <dbReference type="ARBA" id="ARBA00004191"/>
    </source>
</evidence>
<dbReference type="OMA" id="TDVVSYY"/>
<keyword evidence="2" id="KW-0134">Cell wall</keyword>
<comment type="subcellular location">
    <subcellularLocation>
        <location evidence="1">Secreted</location>
        <location evidence="1">Cell wall</location>
    </subcellularLocation>
</comment>
<dbReference type="Proteomes" id="UP000002258">
    <property type="component" value="Chromosome 8"/>
</dbReference>
<keyword evidence="5" id="KW-0325">Glycoprotein</keyword>
<feature type="domain" description="Hyphally-regulated cell wall protein N-terminal" evidence="7">
    <location>
        <begin position="12"/>
        <end position="339"/>
    </location>
</feature>